<dbReference type="PANTHER" id="PTHR33525">
    <property type="match status" value="1"/>
</dbReference>
<dbReference type="EMBL" id="QNRF01000009">
    <property type="protein sequence ID" value="RBO79976.1"/>
    <property type="molecule type" value="Genomic_DNA"/>
</dbReference>
<reference evidence="2 3" key="1">
    <citation type="submission" date="2018-06" db="EMBL/GenBank/DDBJ databases">
        <title>Genomic Encyclopedia of Type Strains, Phase III (KMG-III): the genomes of soil and plant-associated and newly described type strains.</title>
        <authorList>
            <person name="Whitman W."/>
        </authorList>
    </citation>
    <scope>NUCLEOTIDE SEQUENCE [LARGE SCALE GENOMIC DNA]</scope>
    <source>
        <strain evidence="2 3">CECT 7732</strain>
    </source>
</reference>
<dbReference type="Gene3D" id="1.10.3210.10">
    <property type="entry name" value="Hypothetical protein af1432"/>
    <property type="match status" value="1"/>
</dbReference>
<dbReference type="PROSITE" id="PS51833">
    <property type="entry name" value="HDOD"/>
    <property type="match status" value="1"/>
</dbReference>
<evidence type="ECO:0000313" key="2">
    <source>
        <dbReference type="EMBL" id="RBO79976.1"/>
    </source>
</evidence>
<name>A0A366CUL6_9GAMM</name>
<dbReference type="OrthoDB" id="9784953at2"/>
<dbReference type="AlphaFoldDB" id="A0A366CUL6"/>
<dbReference type="SUPFAM" id="SSF109604">
    <property type="entry name" value="HD-domain/PDEase-like"/>
    <property type="match status" value="1"/>
</dbReference>
<evidence type="ECO:0000259" key="1">
    <source>
        <dbReference type="PROSITE" id="PS51833"/>
    </source>
</evidence>
<dbReference type="InterPro" id="IPR013976">
    <property type="entry name" value="HDOD"/>
</dbReference>
<protein>
    <submittedName>
        <fullName evidence="2">HD-like signal output (HDOD) protein</fullName>
    </submittedName>
</protein>
<proteinExistence type="predicted"/>
<sequence length="288" mass="32001">MTSPVNENQLGRILRGISIPPQPQVMVDLHMEQAMPDPDMGRIADIIAQDVSLSAAVLKLVNSNAFNVEQKIASIQQAVTLLGTDSVTNLVNGLAVKSELTDEAIQALHSFWDTATDVAAISSSLANQLNFKYQDECYALGLFHNAGMPLMMNRFDNYQSVIEEGYQNAEFALTDIENRAFKTNHSVIGYYLAKSWGLPKSCCAVIAEHHRVDHLFRNRLPGSRLHLSFAAILKMAEHIASAYQHLGGADEDHEWNSIKHYALDHFELTEYDFDGLIEICNEQGLGLN</sequence>
<dbReference type="Proteomes" id="UP000252086">
    <property type="component" value="Unassembled WGS sequence"/>
</dbReference>
<gene>
    <name evidence="2" type="ORF">DFP76_10918</name>
</gene>
<feature type="domain" description="HDOD" evidence="1">
    <location>
        <begin position="19"/>
        <end position="212"/>
    </location>
</feature>
<dbReference type="RefSeq" id="WP_113875384.1">
    <property type="nucleotide sequence ID" value="NZ_QNRF01000009.1"/>
</dbReference>
<evidence type="ECO:0000313" key="3">
    <source>
        <dbReference type="Proteomes" id="UP000252086"/>
    </source>
</evidence>
<dbReference type="Pfam" id="PF08668">
    <property type="entry name" value="HDOD"/>
    <property type="match status" value="1"/>
</dbReference>
<dbReference type="InterPro" id="IPR052340">
    <property type="entry name" value="RNase_Y/CdgJ"/>
</dbReference>
<dbReference type="PANTHER" id="PTHR33525:SF6">
    <property type="entry name" value="HDOD DOMAIN-CONTAINING PROTEIN"/>
    <property type="match status" value="1"/>
</dbReference>
<accession>A0A366CUL6</accession>
<keyword evidence="3" id="KW-1185">Reference proteome</keyword>
<comment type="caution">
    <text evidence="2">The sequence shown here is derived from an EMBL/GenBank/DDBJ whole genome shotgun (WGS) entry which is preliminary data.</text>
</comment>
<organism evidence="2 3">
    <name type="scientific">Marinomonas aquiplantarum</name>
    <dbReference type="NCBI Taxonomy" id="491951"/>
    <lineage>
        <taxon>Bacteria</taxon>
        <taxon>Pseudomonadati</taxon>
        <taxon>Pseudomonadota</taxon>
        <taxon>Gammaproteobacteria</taxon>
        <taxon>Oceanospirillales</taxon>
        <taxon>Oceanospirillaceae</taxon>
        <taxon>Marinomonas</taxon>
    </lineage>
</organism>